<dbReference type="PANTHER" id="PTHR39420">
    <property type="match status" value="1"/>
</dbReference>
<proteinExistence type="predicted"/>
<dbReference type="InterPro" id="IPR042271">
    <property type="entry name" value="Zinicin_2_N"/>
</dbReference>
<sequence>MSGQMIDWDLAVTAATKLAGQGPTVSKDEADQVVDELRAGAERSTPLVREFTGLTAQAGTAPVLVVDRQGWIQANADAFAQIIGPVVDKLQEKRGTPGPLTEAIGSRITGLEVGTLLGFLGGKVLGQFDPFYSPTDTDDGAVLGRLLLVAPNIVQAERELGADPSDFRLWVCLHEETHRVQFTAVPWMRDHLQAQIDTLVDGVDVDPQKMATALLDAVRRAGDLVAGRGDGSLIDLFATPEQREVIDRVTGVMSLLEGHADVVMDGVGPEVIPTVDEIRKRFNQRRKGAGSLDRLARRLLGLDAKMAQYRDGAHFVRTVIGEVGMEGFNKVWVEPDHLPSKAEIGDPRAWVRRVHG</sequence>
<accession>A0A6J4N0W3</accession>
<reference evidence="1" key="1">
    <citation type="submission" date="2020-02" db="EMBL/GenBank/DDBJ databases">
        <authorList>
            <person name="Meier V. D."/>
        </authorList>
    </citation>
    <scope>NUCLEOTIDE SEQUENCE</scope>
    <source>
        <strain evidence="1">AVDCRST_MAG47</strain>
    </source>
</reference>
<evidence type="ECO:0000313" key="1">
    <source>
        <dbReference type="EMBL" id="CAA9374149.1"/>
    </source>
</evidence>
<dbReference type="EMBL" id="CADCUK010000108">
    <property type="protein sequence ID" value="CAA9374149.1"/>
    <property type="molecule type" value="Genomic_DNA"/>
</dbReference>
<dbReference type="SUPFAM" id="SSF55486">
    <property type="entry name" value="Metalloproteases ('zincins'), catalytic domain"/>
    <property type="match status" value="1"/>
</dbReference>
<protein>
    <submittedName>
        <fullName evidence="1">FIG021250: possible hydrolase</fullName>
    </submittedName>
</protein>
<dbReference type="InterPro" id="IPR022454">
    <property type="entry name" value="CHP03883_F420-assoc"/>
</dbReference>
<organism evidence="1">
    <name type="scientific">uncultured Nocardioidaceae bacterium</name>
    <dbReference type="NCBI Taxonomy" id="253824"/>
    <lineage>
        <taxon>Bacteria</taxon>
        <taxon>Bacillati</taxon>
        <taxon>Actinomycetota</taxon>
        <taxon>Actinomycetes</taxon>
        <taxon>Propionibacteriales</taxon>
        <taxon>Nocardioidaceae</taxon>
        <taxon>environmental samples</taxon>
    </lineage>
</organism>
<gene>
    <name evidence="1" type="ORF">AVDCRST_MAG47-1632</name>
</gene>
<dbReference type="GO" id="GO:0016787">
    <property type="term" value="F:hydrolase activity"/>
    <property type="evidence" value="ECO:0007669"/>
    <property type="project" value="UniProtKB-KW"/>
</dbReference>
<dbReference type="AlphaFoldDB" id="A0A6J4N0W3"/>
<dbReference type="InterPro" id="IPR018766">
    <property type="entry name" value="Zinicin_2"/>
</dbReference>
<dbReference type="NCBIfam" id="TIGR03883">
    <property type="entry name" value="DUF2342_F420"/>
    <property type="match status" value="1"/>
</dbReference>
<name>A0A6J4N0W3_9ACTN</name>
<dbReference type="NCBIfam" id="TIGR03624">
    <property type="entry name" value="putative hydrolase"/>
    <property type="match status" value="1"/>
</dbReference>
<dbReference type="PANTHER" id="PTHR39420:SF1">
    <property type="entry name" value="HYDROLASE"/>
    <property type="match status" value="1"/>
</dbReference>
<dbReference type="Gene3D" id="1.20.150.30">
    <property type="entry name" value="Zincin-like metallopeptidase, N-terminal domain"/>
    <property type="match status" value="1"/>
</dbReference>
<dbReference type="Pfam" id="PF10103">
    <property type="entry name" value="Zincin_2"/>
    <property type="match status" value="1"/>
</dbReference>
<keyword evidence="1" id="KW-0378">Hydrolase</keyword>